<feature type="domain" description="HBM" evidence="8">
    <location>
        <begin position="81"/>
        <end position="320"/>
    </location>
</feature>
<dbReference type="SMART" id="SM01358">
    <property type="entry name" value="HBM"/>
    <property type="match status" value="1"/>
</dbReference>
<dbReference type="PROSITE" id="PS51753">
    <property type="entry name" value="HBM"/>
    <property type="match status" value="1"/>
</dbReference>
<dbReference type="PROSITE" id="PS50885">
    <property type="entry name" value="HAMP"/>
    <property type="match status" value="1"/>
</dbReference>
<dbReference type="SUPFAM" id="SSF58104">
    <property type="entry name" value="Methyl-accepting chemotaxis protein (MCP) signaling domain"/>
    <property type="match status" value="1"/>
</dbReference>
<dbReference type="SMART" id="SM00304">
    <property type="entry name" value="HAMP"/>
    <property type="match status" value="2"/>
</dbReference>
<dbReference type="InterPro" id="IPR003660">
    <property type="entry name" value="HAMP_dom"/>
</dbReference>
<protein>
    <submittedName>
        <fullName evidence="9">Methyl-accepting chemotaxis protein</fullName>
    </submittedName>
</protein>
<feature type="domain" description="HAMP" evidence="7">
    <location>
        <begin position="354"/>
        <end position="407"/>
    </location>
</feature>
<evidence type="ECO:0000259" key="7">
    <source>
        <dbReference type="PROSITE" id="PS50885"/>
    </source>
</evidence>
<evidence type="ECO:0000259" key="6">
    <source>
        <dbReference type="PROSITE" id="PS50111"/>
    </source>
</evidence>
<dbReference type="InterPro" id="IPR004089">
    <property type="entry name" value="MCPsignal_dom"/>
</dbReference>
<evidence type="ECO:0000256" key="3">
    <source>
        <dbReference type="PROSITE-ProRule" id="PRU00284"/>
    </source>
</evidence>
<evidence type="ECO:0000313" key="9">
    <source>
        <dbReference type="EMBL" id="MFD2206323.1"/>
    </source>
</evidence>
<dbReference type="PROSITE" id="PS50111">
    <property type="entry name" value="CHEMOTAXIS_TRANSDUC_2"/>
    <property type="match status" value="1"/>
</dbReference>
<dbReference type="Gene3D" id="1.10.287.950">
    <property type="entry name" value="Methyl-accepting chemotaxis protein"/>
    <property type="match status" value="1"/>
</dbReference>
<proteinExistence type="inferred from homology"/>
<organism evidence="9 10">
    <name type="scientific">Kiloniella antarctica</name>
    <dbReference type="NCBI Taxonomy" id="1550907"/>
    <lineage>
        <taxon>Bacteria</taxon>
        <taxon>Pseudomonadati</taxon>
        <taxon>Pseudomonadota</taxon>
        <taxon>Alphaproteobacteria</taxon>
        <taxon>Rhodospirillales</taxon>
        <taxon>Kiloniellaceae</taxon>
        <taxon>Kiloniella</taxon>
    </lineage>
</organism>
<name>A0ABW5BJJ0_9PROT</name>
<evidence type="ECO:0000313" key="10">
    <source>
        <dbReference type="Proteomes" id="UP001597294"/>
    </source>
</evidence>
<feature type="transmembrane region" description="Helical" evidence="5">
    <location>
        <begin position="47"/>
        <end position="70"/>
    </location>
</feature>
<comment type="caution">
    <text evidence="9">The sequence shown here is derived from an EMBL/GenBank/DDBJ whole genome shotgun (WGS) entry which is preliminary data.</text>
</comment>
<dbReference type="Pfam" id="PF16591">
    <property type="entry name" value="HBM"/>
    <property type="match status" value="1"/>
</dbReference>
<dbReference type="Proteomes" id="UP001597294">
    <property type="component" value="Unassembled WGS sequence"/>
</dbReference>
<gene>
    <name evidence="9" type="ORF">ACFSKO_11885</name>
</gene>
<feature type="region of interest" description="Disordered" evidence="4">
    <location>
        <begin position="453"/>
        <end position="485"/>
    </location>
</feature>
<evidence type="ECO:0000259" key="8">
    <source>
        <dbReference type="PROSITE" id="PS51753"/>
    </source>
</evidence>
<dbReference type="PANTHER" id="PTHR32089">
    <property type="entry name" value="METHYL-ACCEPTING CHEMOTAXIS PROTEIN MCPB"/>
    <property type="match status" value="1"/>
</dbReference>
<keyword evidence="5" id="KW-0812">Transmembrane</keyword>
<comment type="similarity">
    <text evidence="2">Belongs to the methyl-accepting chemotaxis (MCP) protein family.</text>
</comment>
<reference evidence="10" key="1">
    <citation type="journal article" date="2019" name="Int. J. Syst. Evol. Microbiol.">
        <title>The Global Catalogue of Microorganisms (GCM) 10K type strain sequencing project: providing services to taxonomists for standard genome sequencing and annotation.</title>
        <authorList>
            <consortium name="The Broad Institute Genomics Platform"/>
            <consortium name="The Broad Institute Genome Sequencing Center for Infectious Disease"/>
            <person name="Wu L."/>
            <person name="Ma J."/>
        </authorList>
    </citation>
    <scope>NUCLEOTIDE SEQUENCE [LARGE SCALE GENOMIC DNA]</scope>
    <source>
        <strain evidence="10">CGMCC 4.7192</strain>
    </source>
</reference>
<dbReference type="RefSeq" id="WP_380251790.1">
    <property type="nucleotide sequence ID" value="NZ_JBHUII010000004.1"/>
</dbReference>
<keyword evidence="5" id="KW-0472">Membrane</keyword>
<evidence type="ECO:0000256" key="1">
    <source>
        <dbReference type="ARBA" id="ARBA00023224"/>
    </source>
</evidence>
<feature type="transmembrane region" description="Helical" evidence="5">
    <location>
        <begin position="329"/>
        <end position="351"/>
    </location>
</feature>
<keyword evidence="5" id="KW-1133">Transmembrane helix</keyword>
<evidence type="ECO:0000256" key="2">
    <source>
        <dbReference type="ARBA" id="ARBA00029447"/>
    </source>
</evidence>
<accession>A0ABW5BJJ0</accession>
<dbReference type="Pfam" id="PF00672">
    <property type="entry name" value="HAMP"/>
    <property type="match status" value="1"/>
</dbReference>
<dbReference type="EMBL" id="JBHUII010000004">
    <property type="protein sequence ID" value="MFD2206323.1"/>
    <property type="molecule type" value="Genomic_DNA"/>
</dbReference>
<evidence type="ECO:0000256" key="4">
    <source>
        <dbReference type="SAM" id="MobiDB-lite"/>
    </source>
</evidence>
<dbReference type="Pfam" id="PF00015">
    <property type="entry name" value="MCPsignal"/>
    <property type="match status" value="1"/>
</dbReference>
<dbReference type="CDD" id="cd06225">
    <property type="entry name" value="HAMP"/>
    <property type="match status" value="1"/>
</dbReference>
<keyword evidence="1 3" id="KW-0807">Transducer</keyword>
<dbReference type="SMART" id="SM00283">
    <property type="entry name" value="MA"/>
    <property type="match status" value="1"/>
</dbReference>
<sequence length="704" mass="75850">MELQNNKGALIDEARNIKEINSHSAGEKRSAEKSGNFITNLKIGKKIGLGSSLVLLLLIIVGFISFNGITEAEKHFKEYRSYAIQTNQMGRIQANLLTARLFAKDYIKTNSEESAAKVSERIEITAQLVEESGQLFERPEAVELLKKQAEEIRVYQKSFEAVRALVLQRNDVVETMNRIGPLAEKELTQIMVSAYEDGDAAASYLAGNTLRHLLLARLYATRYLVDNTEASANRSIQELIDFGSFSEEMLSELQNPTRRKLATEVSAFAKEYLTTFKKTVDIISSRNEIISNSLDVIGPRLAEETENLKLENKALQDELGPRAIESMDLTVLITVVVSIAALIVGVVLALLTGRIIAGPVNRMTGVMNKLANGDLNVTIPSVGQKDEVGDMAVAVQIFKDNAIAVERMAEEKVELEKRAEEEKRQQTKDMADRFESSVGTIIGTVSSAATELQHTAQSMSATAEEANSQSNTVRSASEDASSNVQTVAAATEELSASINEISRQIEESTNIAQKAVSDADVANEDVRGLADAAQKIGQVVGLISDIAEQTNLLALNATIEAARAGESGKGFAVVASEVKSLANQTAKATEEISAQVNQMQTATDGTVKSIEGIAEIIKSISANSTSISAAIDQQNSATQEISRNVQEAAAGTQQVSTNIVSVQEAANQTGVSSGEVLEAASELSLQSETLRTEVDNFIEGLRAS</sequence>
<keyword evidence="10" id="KW-1185">Reference proteome</keyword>
<evidence type="ECO:0000256" key="5">
    <source>
        <dbReference type="SAM" id="Phobius"/>
    </source>
</evidence>
<feature type="domain" description="Methyl-accepting transducer" evidence="6">
    <location>
        <begin position="448"/>
        <end position="684"/>
    </location>
</feature>
<dbReference type="PANTHER" id="PTHR32089:SF112">
    <property type="entry name" value="LYSOZYME-LIKE PROTEIN-RELATED"/>
    <property type="match status" value="1"/>
</dbReference>
<dbReference type="Gene3D" id="6.10.340.10">
    <property type="match status" value="1"/>
</dbReference>
<dbReference type="InterPro" id="IPR032255">
    <property type="entry name" value="HBM"/>
</dbReference>